<organism evidence="2 3">
    <name type="scientific">Panicum virgatum</name>
    <name type="common">Blackwell switchgrass</name>
    <dbReference type="NCBI Taxonomy" id="38727"/>
    <lineage>
        <taxon>Eukaryota</taxon>
        <taxon>Viridiplantae</taxon>
        <taxon>Streptophyta</taxon>
        <taxon>Embryophyta</taxon>
        <taxon>Tracheophyta</taxon>
        <taxon>Spermatophyta</taxon>
        <taxon>Magnoliopsida</taxon>
        <taxon>Liliopsida</taxon>
        <taxon>Poales</taxon>
        <taxon>Poaceae</taxon>
        <taxon>PACMAD clade</taxon>
        <taxon>Panicoideae</taxon>
        <taxon>Panicodae</taxon>
        <taxon>Paniceae</taxon>
        <taxon>Panicinae</taxon>
        <taxon>Panicum</taxon>
        <taxon>Panicum sect. Hiantes</taxon>
    </lineage>
</organism>
<name>A0A8T0QVU9_PANVG</name>
<accession>A0A8T0QVU9</accession>
<protein>
    <submittedName>
        <fullName evidence="2">Uncharacterized protein</fullName>
    </submittedName>
</protein>
<proteinExistence type="predicted"/>
<dbReference type="AlphaFoldDB" id="A0A8T0QVU9"/>
<evidence type="ECO:0000256" key="1">
    <source>
        <dbReference type="SAM" id="MobiDB-lite"/>
    </source>
</evidence>
<dbReference type="Proteomes" id="UP000823388">
    <property type="component" value="Chromosome 6N"/>
</dbReference>
<keyword evidence="3" id="KW-1185">Reference proteome</keyword>
<evidence type="ECO:0000313" key="3">
    <source>
        <dbReference type="Proteomes" id="UP000823388"/>
    </source>
</evidence>
<sequence>MPRCTSPPRPGFPGPSHLGRPASSSNHRPPACSTSPVPPPHSLLPSGSPLPLSRALARVVVLPRRAACADTKQLSKLVNLWTVHATTGGHHCYWSSQQQ</sequence>
<evidence type="ECO:0000313" key="2">
    <source>
        <dbReference type="EMBL" id="KAG2577276.1"/>
    </source>
</evidence>
<dbReference type="EMBL" id="CM029048">
    <property type="protein sequence ID" value="KAG2577276.1"/>
    <property type="molecule type" value="Genomic_DNA"/>
</dbReference>
<reference evidence="2" key="1">
    <citation type="submission" date="2020-05" db="EMBL/GenBank/DDBJ databases">
        <title>WGS assembly of Panicum virgatum.</title>
        <authorList>
            <person name="Lovell J.T."/>
            <person name="Jenkins J."/>
            <person name="Shu S."/>
            <person name="Juenger T.E."/>
            <person name="Schmutz J."/>
        </authorList>
    </citation>
    <scope>NUCLEOTIDE SEQUENCE</scope>
    <source>
        <strain evidence="2">AP13</strain>
    </source>
</reference>
<feature type="compositionally biased region" description="Pro residues" evidence="1">
    <location>
        <begin position="1"/>
        <end position="13"/>
    </location>
</feature>
<comment type="caution">
    <text evidence="2">The sequence shown here is derived from an EMBL/GenBank/DDBJ whole genome shotgun (WGS) entry which is preliminary data.</text>
</comment>
<feature type="region of interest" description="Disordered" evidence="1">
    <location>
        <begin position="1"/>
        <end position="49"/>
    </location>
</feature>
<gene>
    <name evidence="2" type="ORF">PVAP13_6NG089100</name>
</gene>